<sequence>LPGVIMVFLSPLSLTAFYCLMWSLSYIFFPDALWHKAAHLKQQHRRH</sequence>
<gene>
    <name evidence="2" type="ORF">DBR06_SOUSAS210207</name>
</gene>
<comment type="caution">
    <text evidence="2">The sequence shown here is derived from an EMBL/GenBank/DDBJ whole genome shotgun (WGS) entry which is preliminary data.</text>
</comment>
<organism evidence="2 3">
    <name type="scientific">Sousa chinensis</name>
    <name type="common">Indo-pacific humpbacked dolphin</name>
    <name type="synonym">Steno chinensis</name>
    <dbReference type="NCBI Taxonomy" id="103600"/>
    <lineage>
        <taxon>Eukaryota</taxon>
        <taxon>Metazoa</taxon>
        <taxon>Chordata</taxon>
        <taxon>Craniata</taxon>
        <taxon>Vertebrata</taxon>
        <taxon>Euteleostomi</taxon>
        <taxon>Mammalia</taxon>
        <taxon>Eutheria</taxon>
        <taxon>Laurasiatheria</taxon>
        <taxon>Artiodactyla</taxon>
        <taxon>Whippomorpha</taxon>
        <taxon>Cetacea</taxon>
        <taxon>Odontoceti</taxon>
        <taxon>Delphinidae</taxon>
        <taxon>Sousa</taxon>
    </lineage>
</organism>
<accession>A0A484GMV9</accession>
<dbReference type="AlphaFoldDB" id="A0A484GMV9"/>
<keyword evidence="3" id="KW-1185">Reference proteome</keyword>
<evidence type="ECO:0000313" key="3">
    <source>
        <dbReference type="Proteomes" id="UP000295264"/>
    </source>
</evidence>
<protein>
    <submittedName>
        <fullName evidence="2">Uncharacterized protein</fullName>
    </submittedName>
</protein>
<keyword evidence="1" id="KW-1133">Transmembrane helix</keyword>
<feature type="transmembrane region" description="Helical" evidence="1">
    <location>
        <begin position="6"/>
        <end position="29"/>
    </location>
</feature>
<evidence type="ECO:0000313" key="2">
    <source>
        <dbReference type="EMBL" id="TEA37050.1"/>
    </source>
</evidence>
<proteinExistence type="predicted"/>
<keyword evidence="1" id="KW-0472">Membrane</keyword>
<reference evidence="2 3" key="1">
    <citation type="journal article" date="2018" name="Genomics">
        <title>Molecular footprints of inshore aquatic adaptation in Indo-Pacific humpback dolphin (Sousa chinensis).</title>
        <authorList>
            <person name="Ming Y."/>
            <person name="Jian J."/>
            <person name="Yu F."/>
            <person name="Yu X."/>
            <person name="Wang J."/>
            <person name="Liu W."/>
        </authorList>
    </citation>
    <scope>NUCLEOTIDE SEQUENCE [LARGE SCALE GENOMIC DNA]</scope>
    <source>
        <strain evidence="2">MY-2018</strain>
        <tissue evidence="2">Skin</tissue>
    </source>
</reference>
<dbReference type="EMBL" id="QWLN02005722">
    <property type="protein sequence ID" value="TEA37050.1"/>
    <property type="molecule type" value="Genomic_DNA"/>
</dbReference>
<name>A0A484GMV9_SOUCH</name>
<keyword evidence="1" id="KW-0812">Transmembrane</keyword>
<evidence type="ECO:0000256" key="1">
    <source>
        <dbReference type="SAM" id="Phobius"/>
    </source>
</evidence>
<dbReference type="Proteomes" id="UP000295264">
    <property type="component" value="Unassembled WGS sequence"/>
</dbReference>
<feature type="non-terminal residue" evidence="2">
    <location>
        <position position="1"/>
    </location>
</feature>